<sequence>MHLKTLIFIGFSVSLITYGQEIDKSEYVKDSLLHRFTREIEEIIQSKNDSTSILKIVKKKCDAAMFHFESFKDTNSKLQLYHFSKDFYHLNYISELIDRETQKIVHTDFKRHQYFVEVHALNAKEFLIIERQDDLSFSCYSATVFKLKKETAIKKKGFRQGSELIVCSWTSIATSYPTDENKELLPKSGLTFYEPSKITYETDTKTISYPYKNSTTGALEEQKATYKNGKFKIDDYDVRNFLDGIK</sequence>
<proteinExistence type="predicted"/>
<evidence type="ECO:0000313" key="1">
    <source>
        <dbReference type="EMBL" id="SDF45823.1"/>
    </source>
</evidence>
<keyword evidence="2" id="KW-1185">Reference proteome</keyword>
<dbReference type="eggNOG" id="ENOG503456U">
    <property type="taxonomic scope" value="Bacteria"/>
</dbReference>
<dbReference type="EMBL" id="FNBD01000016">
    <property type="protein sequence ID" value="SDF45823.1"/>
    <property type="molecule type" value="Genomic_DNA"/>
</dbReference>
<dbReference type="Proteomes" id="UP000182114">
    <property type="component" value="Unassembled WGS sequence"/>
</dbReference>
<accession>A0A1G7L8P1</accession>
<reference evidence="2" key="1">
    <citation type="submission" date="2016-10" db="EMBL/GenBank/DDBJ databases">
        <authorList>
            <person name="Varghese N."/>
            <person name="Submissions S."/>
        </authorList>
    </citation>
    <scope>NUCLEOTIDE SEQUENCE [LARGE SCALE GENOMIC DNA]</scope>
    <source>
        <strain evidence="2">DSM 24729</strain>
    </source>
</reference>
<name>A0A1G7L8P1_9FLAO</name>
<protein>
    <submittedName>
        <fullName evidence="1">Uncharacterized protein</fullName>
    </submittedName>
</protein>
<organism evidence="1 2">
    <name type="scientific">Cellulophaga baltica</name>
    <dbReference type="NCBI Taxonomy" id="76594"/>
    <lineage>
        <taxon>Bacteria</taxon>
        <taxon>Pseudomonadati</taxon>
        <taxon>Bacteroidota</taxon>
        <taxon>Flavobacteriia</taxon>
        <taxon>Flavobacteriales</taxon>
        <taxon>Flavobacteriaceae</taxon>
        <taxon>Cellulophaga</taxon>
    </lineage>
</organism>
<dbReference type="AlphaFoldDB" id="A0A1G7L8P1"/>
<gene>
    <name evidence="1" type="ORF">SAMN04487992_11641</name>
</gene>
<evidence type="ECO:0000313" key="2">
    <source>
        <dbReference type="Proteomes" id="UP000182114"/>
    </source>
</evidence>
<dbReference type="RefSeq" id="WP_074539373.1">
    <property type="nucleotide sequence ID" value="NZ_FNBD01000016.1"/>
</dbReference>